<gene>
    <name evidence="1" type="ORF">TEU_06235</name>
</gene>
<dbReference type="OrthoDB" id="323844at2157"/>
<dbReference type="GeneID" id="25153032"/>
<dbReference type="PANTHER" id="PTHR39550:SF1">
    <property type="entry name" value="SLL0658 PROTEIN"/>
    <property type="match status" value="1"/>
</dbReference>
<dbReference type="EMBL" id="CP008887">
    <property type="protein sequence ID" value="AIU69956.1"/>
    <property type="molecule type" value="Genomic_DNA"/>
</dbReference>
<dbReference type="PANTHER" id="PTHR39550">
    <property type="entry name" value="SLL0658 PROTEIN"/>
    <property type="match status" value="1"/>
</dbReference>
<accession>A0A097QTZ9</accession>
<dbReference type="Pfam" id="PF11848">
    <property type="entry name" value="DUF3368"/>
    <property type="match status" value="1"/>
</dbReference>
<name>A0A097QTZ9_9EURY</name>
<dbReference type="AlphaFoldDB" id="A0A097QTZ9"/>
<dbReference type="STRING" id="1505907.TEU_06235"/>
<reference evidence="1 2" key="1">
    <citation type="journal article" date="2015" name="Int. J. Syst. Evol. Microbiol.">
        <title>Thermococcus eurythermalis sp. nov., a conditional piezophilic hyperthermophilic archaeon with a wide temperature range isolated from an oil-immersed chimney in the Guaymas Basin.</title>
        <authorList>
            <person name="Zhao W."/>
            <person name="Zeng X."/>
            <person name="Xiao X."/>
        </authorList>
    </citation>
    <scope>NUCLEOTIDE SEQUENCE [LARGE SCALE GENOMIC DNA]</scope>
    <source>
        <strain evidence="1 2">A501</strain>
    </source>
</reference>
<dbReference type="KEGG" id="teu:TEU_06235"/>
<evidence type="ECO:0000313" key="1">
    <source>
        <dbReference type="EMBL" id="AIU69956.1"/>
    </source>
</evidence>
<keyword evidence="2" id="KW-1185">Reference proteome</keyword>
<dbReference type="InterPro" id="IPR021799">
    <property type="entry name" value="PIN-like_prokaryotic"/>
</dbReference>
<organism evidence="1 2">
    <name type="scientific">Thermococcus eurythermalis</name>
    <dbReference type="NCBI Taxonomy" id="1505907"/>
    <lineage>
        <taxon>Archaea</taxon>
        <taxon>Methanobacteriati</taxon>
        <taxon>Methanobacteriota</taxon>
        <taxon>Thermococci</taxon>
        <taxon>Thermococcales</taxon>
        <taxon>Thermococcaceae</taxon>
        <taxon>Thermococcus</taxon>
    </lineage>
</organism>
<dbReference type="Proteomes" id="UP000029980">
    <property type="component" value="Chromosome"/>
</dbReference>
<proteinExistence type="predicted"/>
<evidence type="ECO:0000313" key="2">
    <source>
        <dbReference type="Proteomes" id="UP000029980"/>
    </source>
</evidence>
<dbReference type="RefSeq" id="WP_050002930.1">
    <property type="nucleotide sequence ID" value="NZ_CP008887.1"/>
</dbReference>
<evidence type="ECO:0008006" key="3">
    <source>
        <dbReference type="Google" id="ProtNLM"/>
    </source>
</evidence>
<dbReference type="HOGENOM" id="CLU_115769_1_0_2"/>
<sequence length="152" mass="16291">MKVVSNTSPPIGLSNIGKLGILHEVFGKVFIPPAVRREFGGELPKWIEVTPPENRPLVSALSKLLGAGESEAIALAIDLGADFLILDDLKARKIARELGINVIGTAGVLLLAKKRGIVDEIKPLLTLLVEKGFRISDDVIRVILKAAGELNE</sequence>
<protein>
    <recommendedName>
        <fullName evidence="3">DUF3368 domain-containing protein</fullName>
    </recommendedName>
</protein>